<gene>
    <name evidence="2" type="ORF">B0T22DRAFT_376041</name>
</gene>
<evidence type="ECO:0000313" key="3">
    <source>
        <dbReference type="Proteomes" id="UP001270362"/>
    </source>
</evidence>
<proteinExistence type="predicted"/>
<keyword evidence="1" id="KW-0472">Membrane</keyword>
<keyword evidence="1" id="KW-1133">Transmembrane helix</keyword>
<organism evidence="2 3">
    <name type="scientific">Podospora appendiculata</name>
    <dbReference type="NCBI Taxonomy" id="314037"/>
    <lineage>
        <taxon>Eukaryota</taxon>
        <taxon>Fungi</taxon>
        <taxon>Dikarya</taxon>
        <taxon>Ascomycota</taxon>
        <taxon>Pezizomycotina</taxon>
        <taxon>Sordariomycetes</taxon>
        <taxon>Sordariomycetidae</taxon>
        <taxon>Sordariales</taxon>
        <taxon>Podosporaceae</taxon>
        <taxon>Podospora</taxon>
    </lineage>
</organism>
<dbReference type="EMBL" id="JAULSO010000002">
    <property type="protein sequence ID" value="KAK3688812.1"/>
    <property type="molecule type" value="Genomic_DNA"/>
</dbReference>
<dbReference type="Proteomes" id="UP001270362">
    <property type="component" value="Unassembled WGS sequence"/>
</dbReference>
<comment type="caution">
    <text evidence="2">The sequence shown here is derived from an EMBL/GenBank/DDBJ whole genome shotgun (WGS) entry which is preliminary data.</text>
</comment>
<accession>A0AAE0XA52</accession>
<reference evidence="2" key="2">
    <citation type="submission" date="2023-06" db="EMBL/GenBank/DDBJ databases">
        <authorList>
            <consortium name="Lawrence Berkeley National Laboratory"/>
            <person name="Haridas S."/>
            <person name="Hensen N."/>
            <person name="Bonometti L."/>
            <person name="Westerberg I."/>
            <person name="Brannstrom I.O."/>
            <person name="Guillou S."/>
            <person name="Cros-Aarteil S."/>
            <person name="Calhoun S."/>
            <person name="Kuo A."/>
            <person name="Mondo S."/>
            <person name="Pangilinan J."/>
            <person name="Riley R."/>
            <person name="Labutti K."/>
            <person name="Andreopoulos B."/>
            <person name="Lipzen A."/>
            <person name="Chen C."/>
            <person name="Yanf M."/>
            <person name="Daum C."/>
            <person name="Ng V."/>
            <person name="Clum A."/>
            <person name="Steindorff A."/>
            <person name="Ohm R."/>
            <person name="Martin F."/>
            <person name="Silar P."/>
            <person name="Natvig D."/>
            <person name="Lalanne C."/>
            <person name="Gautier V."/>
            <person name="Ament-Velasquez S.L."/>
            <person name="Kruys A."/>
            <person name="Hutchinson M.I."/>
            <person name="Powell A.J."/>
            <person name="Barry K."/>
            <person name="Miller A.N."/>
            <person name="Grigoriev I.V."/>
            <person name="Debuchy R."/>
            <person name="Gladieux P."/>
            <person name="Thoren M.H."/>
            <person name="Johannesson H."/>
        </authorList>
    </citation>
    <scope>NUCLEOTIDE SEQUENCE</scope>
    <source>
        <strain evidence="2">CBS 314.62</strain>
    </source>
</reference>
<evidence type="ECO:0000313" key="2">
    <source>
        <dbReference type="EMBL" id="KAK3688812.1"/>
    </source>
</evidence>
<keyword evidence="3" id="KW-1185">Reference proteome</keyword>
<protein>
    <recommendedName>
        <fullName evidence="4">ATP-grasp domain-containing protein</fullName>
    </recommendedName>
</protein>
<feature type="transmembrane region" description="Helical" evidence="1">
    <location>
        <begin position="12"/>
        <end position="38"/>
    </location>
</feature>
<name>A0AAE0XA52_9PEZI</name>
<evidence type="ECO:0000256" key="1">
    <source>
        <dbReference type="SAM" id="Phobius"/>
    </source>
</evidence>
<keyword evidence="1" id="KW-0812">Transmembrane</keyword>
<evidence type="ECO:0008006" key="4">
    <source>
        <dbReference type="Google" id="ProtNLM"/>
    </source>
</evidence>
<dbReference type="AlphaFoldDB" id="A0AAE0XA52"/>
<sequence length="553" mass="62479">MHTYQKGIVAAAKILPILGLNLFCLTFSLLVAVANLLLRKADVIGLDNRAHRESCRTAPGFRQRTILITEVGTARGLTLARSFYLCGHRVIGVDSHRFSPGRFSRALTSFHRLRLPALHSVTNSAATTPALRRYARSFVELLRDEQVDIWVSCAGDELAFASSRVKELVEARNSRCKCIMIDSDMVSDLLNSIRFFEHASRIGLPVPETHEVMSREQVASHVLDDAQRHWQRDTLGLGPRGFILKPSNTTDVYNPDTINEESYDMRKFLTGKDDLKTHLEKNGRFARKDATEAWVLQQYLRPIVRFRTHAFVIRGRVAVFIASPVSEQSLAMRHYFAESPESDTHAQMLQFTKDFASRSRPGPANEPLTGHLSFEFMVVDERSPAGRLTLYAYSGSPCVRTSVVMMSTPGPQMRAMVAAYLSVLDEPQRGSHRFRVVANNSKLHLPLVTPPPNPYRRYRGGHHVLNLVIRQVWGYFAKERPKPVQDALRKEIAACLGGFRTDKEATFEVWDPVPFLVYHHLQWTCEVVRDIFSRVLASGPSCEQPYVNILTAP</sequence>
<reference evidence="2" key="1">
    <citation type="journal article" date="2023" name="Mol. Phylogenet. Evol.">
        <title>Genome-scale phylogeny and comparative genomics of the fungal order Sordariales.</title>
        <authorList>
            <person name="Hensen N."/>
            <person name="Bonometti L."/>
            <person name="Westerberg I."/>
            <person name="Brannstrom I.O."/>
            <person name="Guillou S."/>
            <person name="Cros-Aarteil S."/>
            <person name="Calhoun S."/>
            <person name="Haridas S."/>
            <person name="Kuo A."/>
            <person name="Mondo S."/>
            <person name="Pangilinan J."/>
            <person name="Riley R."/>
            <person name="LaButti K."/>
            <person name="Andreopoulos B."/>
            <person name="Lipzen A."/>
            <person name="Chen C."/>
            <person name="Yan M."/>
            <person name="Daum C."/>
            <person name="Ng V."/>
            <person name="Clum A."/>
            <person name="Steindorff A."/>
            <person name="Ohm R.A."/>
            <person name="Martin F."/>
            <person name="Silar P."/>
            <person name="Natvig D.O."/>
            <person name="Lalanne C."/>
            <person name="Gautier V."/>
            <person name="Ament-Velasquez S.L."/>
            <person name="Kruys A."/>
            <person name="Hutchinson M.I."/>
            <person name="Powell A.J."/>
            <person name="Barry K."/>
            <person name="Miller A.N."/>
            <person name="Grigoriev I.V."/>
            <person name="Debuchy R."/>
            <person name="Gladieux P."/>
            <person name="Hiltunen Thoren M."/>
            <person name="Johannesson H."/>
        </authorList>
    </citation>
    <scope>NUCLEOTIDE SEQUENCE</scope>
    <source>
        <strain evidence="2">CBS 314.62</strain>
    </source>
</reference>